<dbReference type="EC" id="3.2.2.n1" evidence="3"/>
<evidence type="ECO:0000256" key="3">
    <source>
        <dbReference type="RuleBase" id="RU363015"/>
    </source>
</evidence>
<dbReference type="STRING" id="1798183.GA0061080_101120"/>
<evidence type="ECO:0000313" key="5">
    <source>
        <dbReference type="Proteomes" id="UP000199698"/>
    </source>
</evidence>
<keyword evidence="5" id="KW-1185">Reference proteome</keyword>
<keyword evidence="3" id="KW-0378">Hydrolase</keyword>
<gene>
    <name evidence="4" type="ORF">GA0061080_101120</name>
</gene>
<dbReference type="SUPFAM" id="SSF102405">
    <property type="entry name" value="MCP/YpsA-like"/>
    <property type="match status" value="1"/>
</dbReference>
<keyword evidence="3" id="KW-0203">Cytokinin biosynthesis</keyword>
<dbReference type="AlphaFoldDB" id="A0A1C4AHV0"/>
<dbReference type="GO" id="GO:0009691">
    <property type="term" value="P:cytokinin biosynthetic process"/>
    <property type="evidence" value="ECO:0007669"/>
    <property type="project" value="UniProtKB-UniRule"/>
</dbReference>
<dbReference type="InterPro" id="IPR031100">
    <property type="entry name" value="LOG_fam"/>
</dbReference>
<dbReference type="GO" id="GO:0008714">
    <property type="term" value="F:AMP nucleosidase activity"/>
    <property type="evidence" value="ECO:0007669"/>
    <property type="project" value="UniProtKB-EC"/>
</dbReference>
<dbReference type="Pfam" id="PF03641">
    <property type="entry name" value="Lysine_decarbox"/>
    <property type="match status" value="1"/>
</dbReference>
<dbReference type="Proteomes" id="UP000199698">
    <property type="component" value="Unassembled WGS sequence"/>
</dbReference>
<name>A0A1C4AHV0_9GAMM</name>
<evidence type="ECO:0000256" key="2">
    <source>
        <dbReference type="ARBA" id="ARBA00006763"/>
    </source>
</evidence>
<organism evidence="4 5">
    <name type="scientific">Gilliamella intestini</name>
    <dbReference type="NCBI Taxonomy" id="1798183"/>
    <lineage>
        <taxon>Bacteria</taxon>
        <taxon>Pseudomonadati</taxon>
        <taxon>Pseudomonadota</taxon>
        <taxon>Gammaproteobacteria</taxon>
        <taxon>Orbales</taxon>
        <taxon>Orbaceae</taxon>
        <taxon>Gilliamella</taxon>
    </lineage>
</organism>
<dbReference type="Gene3D" id="3.40.50.450">
    <property type="match status" value="1"/>
</dbReference>
<protein>
    <recommendedName>
        <fullName evidence="3">Cytokinin riboside 5'-monophosphate phosphoribohydrolase</fullName>
        <ecNumber evidence="3">3.2.2.n1</ecNumber>
    </recommendedName>
</protein>
<dbReference type="NCBIfam" id="TIGR00730">
    <property type="entry name" value="Rossman fold protein, TIGR00730 family"/>
    <property type="match status" value="1"/>
</dbReference>
<evidence type="ECO:0000256" key="1">
    <source>
        <dbReference type="ARBA" id="ARBA00000274"/>
    </source>
</evidence>
<dbReference type="InterPro" id="IPR005269">
    <property type="entry name" value="LOG"/>
</dbReference>
<dbReference type="EMBL" id="FMBA01000011">
    <property type="protein sequence ID" value="SCB94158.1"/>
    <property type="molecule type" value="Genomic_DNA"/>
</dbReference>
<dbReference type="PANTHER" id="PTHR31223">
    <property type="entry name" value="LOG FAMILY PROTEIN YJL055W"/>
    <property type="match status" value="1"/>
</dbReference>
<dbReference type="OrthoDB" id="9801098at2"/>
<reference evidence="5" key="1">
    <citation type="submission" date="2016-08" db="EMBL/GenBank/DDBJ databases">
        <authorList>
            <person name="Varghese N."/>
            <person name="Submissions Spin"/>
        </authorList>
    </citation>
    <scope>NUCLEOTIDE SEQUENCE [LARGE SCALE GENOMIC DNA]</scope>
    <source>
        <strain evidence="5">R-53144</strain>
    </source>
</reference>
<dbReference type="GO" id="GO:0005829">
    <property type="term" value="C:cytosol"/>
    <property type="evidence" value="ECO:0007669"/>
    <property type="project" value="TreeGrafter"/>
</dbReference>
<evidence type="ECO:0000313" key="4">
    <source>
        <dbReference type="EMBL" id="SCB94158.1"/>
    </source>
</evidence>
<proteinExistence type="inferred from homology"/>
<dbReference type="PANTHER" id="PTHR31223:SF70">
    <property type="entry name" value="LOG FAMILY PROTEIN YJL055W"/>
    <property type="match status" value="1"/>
</dbReference>
<accession>A0A1C4AHV0</accession>
<sequence>MKKNICVFCGASEGCRPEYREQAEQLGKILAQQNRRLIYGGGNKGLMGIIANAVLAHGGEVIGIIPERLVKAETAHHSITRLEVVDNMHQRKARLSELADGFVAMPGGTGTLEEVFEVWTGMQIGYHEKPVALFNVAEFWQPMLNFLQHAVNEGFVRDSFYKTLIVDNNPESMLQKMDNFIPKDLQRWVKK</sequence>
<dbReference type="RefSeq" id="WP_091121719.1">
    <property type="nucleotide sequence ID" value="NZ_FMBA01000011.1"/>
</dbReference>
<comment type="catalytic activity">
    <reaction evidence="1">
        <text>AMP + H2O = D-ribose 5-phosphate + adenine</text>
        <dbReference type="Rhea" id="RHEA:20129"/>
        <dbReference type="ChEBI" id="CHEBI:15377"/>
        <dbReference type="ChEBI" id="CHEBI:16708"/>
        <dbReference type="ChEBI" id="CHEBI:78346"/>
        <dbReference type="ChEBI" id="CHEBI:456215"/>
        <dbReference type="EC" id="3.2.2.4"/>
    </reaction>
</comment>
<comment type="similarity">
    <text evidence="2 3">Belongs to the LOG family.</text>
</comment>